<proteinExistence type="evidence at transcript level"/>
<evidence type="ECO:0000256" key="2">
    <source>
        <dbReference type="ARBA" id="ARBA00022737"/>
    </source>
</evidence>
<keyword evidence="1" id="KW-0193">Cuticle</keyword>
<dbReference type="AlphaFoldDB" id="A0A291S1G4"/>
<organism evidence="4">
    <name type="scientific">Thermonectus marmoratus</name>
    <name type="common">Sunburst diving beetle</name>
    <dbReference type="NCBI Taxonomy" id="183381"/>
    <lineage>
        <taxon>Eukaryota</taxon>
        <taxon>Metazoa</taxon>
        <taxon>Ecdysozoa</taxon>
        <taxon>Arthropoda</taxon>
        <taxon>Hexapoda</taxon>
        <taxon>Insecta</taxon>
        <taxon>Pterygota</taxon>
        <taxon>Neoptera</taxon>
        <taxon>Endopterygota</taxon>
        <taxon>Coleoptera</taxon>
        <taxon>Adephaga</taxon>
        <taxon>Dytiscoidea</taxon>
        <taxon>Dytiscidae</taxon>
        <taxon>Dytiscinae</taxon>
        <taxon>Aciliini</taxon>
        <taxon>Thermonectus</taxon>
    </lineage>
</organism>
<dbReference type="PANTHER" id="PTHR39068">
    <property type="entry name" value="LARVAL/PUPAL CUTICLE PROTEIN H1C-LIKE PROTEIN-RELATED"/>
    <property type="match status" value="1"/>
</dbReference>
<keyword evidence="3" id="KW-0732">Signal</keyword>
<protein>
    <submittedName>
        <fullName evidence="4">Lens protein 6</fullName>
    </submittedName>
</protein>
<dbReference type="PANTHER" id="PTHR39068:SF4">
    <property type="entry name" value="AGAP000382-PA"/>
    <property type="match status" value="1"/>
</dbReference>
<dbReference type="GO" id="GO:0042302">
    <property type="term" value="F:structural constituent of cuticle"/>
    <property type="evidence" value="ECO:0007669"/>
    <property type="project" value="UniProtKB-KW"/>
</dbReference>
<sequence>MAFKFVVFSCLLALAAAGGPAAYSTLTPSGDYGSIGYTQEHTVKGYGGQNVISSYSKAVDSPHSSVRISQSKTSNDVLSYGYAAPAIGYAAPAVRAVSYAAPAVRTVSYAAPAVRAVSYASPAVSYATPSVSYANTYRNYATAPALSYASAAPAASYSSAIRTQAAPVVSNAAPAVRAVSNAAPAVSYAAPAAAVSYAAAVPMSAAAVATYVSYAVRAVSYAAPAVRTAS</sequence>
<feature type="chain" id="PRO_5013013667" evidence="3">
    <location>
        <begin position="18"/>
        <end position="230"/>
    </location>
</feature>
<evidence type="ECO:0000256" key="3">
    <source>
        <dbReference type="SAM" id="SignalP"/>
    </source>
</evidence>
<dbReference type="EMBL" id="MF155803">
    <property type="protein sequence ID" value="ATL73450.1"/>
    <property type="molecule type" value="mRNA"/>
</dbReference>
<dbReference type="InterPro" id="IPR022727">
    <property type="entry name" value="Cuticle_C1"/>
</dbReference>
<evidence type="ECO:0000256" key="1">
    <source>
        <dbReference type="ARBA" id="ARBA00022460"/>
    </source>
</evidence>
<reference evidence="4" key="1">
    <citation type="journal article" date="2017" name="Integr. Comp. Biol.">
        <title>A Complex Lens for a Complex Eye.</title>
        <authorList>
            <person name="Stahl A.L."/>
            <person name="Baucom R.S."/>
            <person name="Cook T.A."/>
            <person name="Buschbeck E.K."/>
        </authorList>
    </citation>
    <scope>NUCLEOTIDE SEQUENCE</scope>
    <source>
        <tissue evidence="4">Larval head bifocal lenses</tissue>
    </source>
</reference>
<accession>A0A291S1G4</accession>
<keyword evidence="2" id="KW-0677">Repeat</keyword>
<evidence type="ECO:0000313" key="4">
    <source>
        <dbReference type="EMBL" id="ATL73450.1"/>
    </source>
</evidence>
<dbReference type="Pfam" id="PF11018">
    <property type="entry name" value="Cuticle_3"/>
    <property type="match status" value="1"/>
</dbReference>
<feature type="signal peptide" evidence="3">
    <location>
        <begin position="1"/>
        <end position="17"/>
    </location>
</feature>
<name>A0A291S1G4_THEMR</name>